<dbReference type="EMBL" id="RSCD01000004">
    <property type="protein sequence ID" value="RSH93417.1"/>
    <property type="molecule type" value="Genomic_DNA"/>
</dbReference>
<dbReference type="AlphaFoldDB" id="A0A427YQS3"/>
<dbReference type="InterPro" id="IPR038108">
    <property type="entry name" value="RPN13_DEUBAD_sf"/>
</dbReference>
<comment type="caution">
    <text evidence="9">The sequence shown here is derived from an EMBL/GenBank/DDBJ whole genome shotgun (WGS) entry which is preliminary data.</text>
</comment>
<evidence type="ECO:0000256" key="3">
    <source>
        <dbReference type="ARBA" id="ARBA00022490"/>
    </source>
</evidence>
<dbReference type="PANTHER" id="PTHR12225">
    <property type="entry name" value="ADHESION REGULATING MOLECULE 1 110 KDA CELL MEMBRANE GLYCOPROTEIN"/>
    <property type="match status" value="1"/>
</dbReference>
<evidence type="ECO:0000256" key="4">
    <source>
        <dbReference type="ARBA" id="ARBA00022942"/>
    </source>
</evidence>
<evidence type="ECO:0000256" key="1">
    <source>
        <dbReference type="ARBA" id="ARBA00004123"/>
    </source>
</evidence>
<keyword evidence="4" id="KW-0647">Proteasome</keyword>
<dbReference type="Gene3D" id="2.30.29.70">
    <property type="entry name" value="Proteasomal ubiquitin receptor Rpn13/ADRM1"/>
    <property type="match status" value="1"/>
</dbReference>
<comment type="subcellular location">
    <subcellularLocation>
        <location evidence="2">Cytoplasm</location>
    </subcellularLocation>
    <subcellularLocation>
        <location evidence="1">Nucleus</location>
    </subcellularLocation>
</comment>
<dbReference type="PROSITE" id="PS51917">
    <property type="entry name" value="PRU"/>
    <property type="match status" value="1"/>
</dbReference>
<dbReference type="Gene3D" id="1.10.2020.20">
    <property type="match status" value="1"/>
</dbReference>
<gene>
    <name evidence="9" type="ORF">EHS25_007773</name>
</gene>
<evidence type="ECO:0000256" key="6">
    <source>
        <dbReference type="SAM" id="MobiDB-lite"/>
    </source>
</evidence>
<keyword evidence="10" id="KW-1185">Reference proteome</keyword>
<name>A0A427YQS3_9TREE</name>
<evidence type="ECO:0000259" key="7">
    <source>
        <dbReference type="PROSITE" id="PS51916"/>
    </source>
</evidence>
<dbReference type="GO" id="GO:0008541">
    <property type="term" value="C:proteasome regulatory particle, lid subcomplex"/>
    <property type="evidence" value="ECO:0007669"/>
    <property type="project" value="TreeGrafter"/>
</dbReference>
<evidence type="ECO:0000259" key="8">
    <source>
        <dbReference type="PROSITE" id="PS51917"/>
    </source>
</evidence>
<dbReference type="GO" id="GO:0061133">
    <property type="term" value="F:endopeptidase activator activity"/>
    <property type="evidence" value="ECO:0007669"/>
    <property type="project" value="TreeGrafter"/>
</dbReference>
<dbReference type="PANTHER" id="PTHR12225:SF0">
    <property type="entry name" value="PROTEASOMAL UBIQUITIN RECEPTOR ADRM1"/>
    <property type="match status" value="1"/>
</dbReference>
<keyword evidence="3" id="KW-0963">Cytoplasm</keyword>
<dbReference type="InterPro" id="IPR044868">
    <property type="entry name" value="Rpn13/ADRM1_Pru"/>
</dbReference>
<feature type="region of interest" description="Disordered" evidence="6">
    <location>
        <begin position="115"/>
        <end position="168"/>
    </location>
</feature>
<sequence>MAALISVPAGRSVRRSQDSKWVDPLPEKGLIEMKLEDDLMHMWWKSRENGAVEDELIVFPGEATFSRVGQDPSGRTHILKFSSSDQKYFFWFQRASKEGDLRAAVDINELLQDPTYRPGTAALPEQPAESFPPTPGAPRLSHPEPAPAAAATSSSASTSTAAAAAPAPASTEDMARLLVEWAQSGGLASSQDEPAHLTDVLSPSNITALVTAHPGIISSIKPLLPGGLDLPENPSPQEIIPVLTAPQFTDAIASLDNALRSGGLPGGMMRELGLPESAGTGVKAFLDALKALKRPEAQGEDERMDED</sequence>
<dbReference type="InterPro" id="IPR038633">
    <property type="entry name" value="Rpn13/ADRM1_Pru_sf"/>
</dbReference>
<evidence type="ECO:0000256" key="5">
    <source>
        <dbReference type="ARBA" id="ARBA00023242"/>
    </source>
</evidence>
<feature type="compositionally biased region" description="Low complexity" evidence="6">
    <location>
        <begin position="147"/>
        <end position="168"/>
    </location>
</feature>
<accession>A0A427YQS3</accession>
<keyword evidence="5" id="KW-0539">Nucleus</keyword>
<reference evidence="9 10" key="1">
    <citation type="submission" date="2018-11" db="EMBL/GenBank/DDBJ databases">
        <title>Genome sequence of Saitozyma podzolica DSM 27192.</title>
        <authorList>
            <person name="Aliyu H."/>
            <person name="Gorte O."/>
            <person name="Ochsenreither K."/>
        </authorList>
    </citation>
    <scope>NUCLEOTIDE SEQUENCE [LARGE SCALE GENOMIC DNA]</scope>
    <source>
        <strain evidence="9 10">DSM 27192</strain>
    </source>
</reference>
<dbReference type="GO" id="GO:0005737">
    <property type="term" value="C:cytoplasm"/>
    <property type="evidence" value="ECO:0007669"/>
    <property type="project" value="UniProtKB-SubCell"/>
</dbReference>
<dbReference type="OrthoDB" id="340431at2759"/>
<dbReference type="STRING" id="1890683.A0A427YQS3"/>
<dbReference type="Pfam" id="PF16550">
    <property type="entry name" value="RPN13_C"/>
    <property type="match status" value="1"/>
</dbReference>
<dbReference type="Pfam" id="PF04683">
    <property type="entry name" value="Rpn13_ADRM1_Pru"/>
    <property type="match status" value="1"/>
</dbReference>
<evidence type="ECO:0000256" key="2">
    <source>
        <dbReference type="ARBA" id="ARBA00004496"/>
    </source>
</evidence>
<dbReference type="GO" id="GO:0070628">
    <property type="term" value="F:proteasome binding"/>
    <property type="evidence" value="ECO:0007669"/>
    <property type="project" value="TreeGrafter"/>
</dbReference>
<dbReference type="InterPro" id="IPR006773">
    <property type="entry name" value="Rpn13/ADRM1"/>
</dbReference>
<proteinExistence type="predicted"/>
<dbReference type="GO" id="GO:0005634">
    <property type="term" value="C:nucleus"/>
    <property type="evidence" value="ECO:0007669"/>
    <property type="project" value="UniProtKB-SubCell"/>
</dbReference>
<evidence type="ECO:0000313" key="10">
    <source>
        <dbReference type="Proteomes" id="UP000279259"/>
    </source>
</evidence>
<dbReference type="PROSITE" id="PS51916">
    <property type="entry name" value="DEUBAD"/>
    <property type="match status" value="1"/>
</dbReference>
<protein>
    <submittedName>
        <fullName evidence="9">Uncharacterized protein</fullName>
    </submittedName>
</protein>
<dbReference type="InterPro" id="IPR044867">
    <property type="entry name" value="DEUBAD_dom"/>
</dbReference>
<dbReference type="InterPro" id="IPR032368">
    <property type="entry name" value="RPN13_DEUBAD"/>
</dbReference>
<feature type="domain" description="DEUBAD" evidence="7">
    <location>
        <begin position="188"/>
        <end position="299"/>
    </location>
</feature>
<dbReference type="Proteomes" id="UP000279259">
    <property type="component" value="Unassembled WGS sequence"/>
</dbReference>
<organism evidence="9 10">
    <name type="scientific">Saitozyma podzolica</name>
    <dbReference type="NCBI Taxonomy" id="1890683"/>
    <lineage>
        <taxon>Eukaryota</taxon>
        <taxon>Fungi</taxon>
        <taxon>Dikarya</taxon>
        <taxon>Basidiomycota</taxon>
        <taxon>Agaricomycotina</taxon>
        <taxon>Tremellomycetes</taxon>
        <taxon>Tremellales</taxon>
        <taxon>Trimorphomycetaceae</taxon>
        <taxon>Saitozyma</taxon>
    </lineage>
</organism>
<evidence type="ECO:0000313" key="9">
    <source>
        <dbReference type="EMBL" id="RSH93417.1"/>
    </source>
</evidence>
<feature type="domain" description="Pru" evidence="8">
    <location>
        <begin position="1"/>
        <end position="114"/>
    </location>
</feature>